<evidence type="ECO:0000313" key="2">
    <source>
        <dbReference type="Ensembl" id="ENSCABP00000025905.1"/>
    </source>
</evidence>
<reference evidence="2" key="1">
    <citation type="submission" date="2025-08" db="UniProtKB">
        <authorList>
            <consortium name="Ensembl"/>
        </authorList>
    </citation>
    <scope>IDENTIFICATION</scope>
</reference>
<dbReference type="InterPro" id="IPR036051">
    <property type="entry name" value="KRAB_dom_sf"/>
</dbReference>
<evidence type="ECO:0000259" key="1">
    <source>
        <dbReference type="SMART" id="SM00349"/>
    </source>
</evidence>
<name>A0A8C0J291_CHEAB</name>
<dbReference type="Ensembl" id="ENSCABT00000028382.1">
    <property type="protein sequence ID" value="ENSCABP00000025905.1"/>
    <property type="gene ID" value="ENSCABG00000019065.1"/>
</dbReference>
<dbReference type="Pfam" id="PF01352">
    <property type="entry name" value="KRAB"/>
    <property type="match status" value="1"/>
</dbReference>
<dbReference type="AlphaFoldDB" id="A0A8C0J291"/>
<feature type="domain" description="KRAB" evidence="1">
    <location>
        <begin position="22"/>
        <end position="77"/>
    </location>
</feature>
<dbReference type="GO" id="GO:0006355">
    <property type="term" value="P:regulation of DNA-templated transcription"/>
    <property type="evidence" value="ECO:0007669"/>
    <property type="project" value="InterPro"/>
</dbReference>
<proteinExistence type="predicted"/>
<dbReference type="Proteomes" id="UP000694404">
    <property type="component" value="Unplaced"/>
</dbReference>
<accession>A0A8C0J291</accession>
<dbReference type="CDD" id="cd07765">
    <property type="entry name" value="KRAB_A-box"/>
    <property type="match status" value="1"/>
</dbReference>
<evidence type="ECO:0000313" key="3">
    <source>
        <dbReference type="Proteomes" id="UP000694404"/>
    </source>
</evidence>
<dbReference type="SMART" id="SM00349">
    <property type="entry name" value="KRAB"/>
    <property type="match status" value="1"/>
</dbReference>
<dbReference type="InterPro" id="IPR001909">
    <property type="entry name" value="KRAB"/>
</dbReference>
<dbReference type="Gene3D" id="6.10.140.140">
    <property type="match status" value="1"/>
</dbReference>
<organism evidence="2 3">
    <name type="scientific">Chelonoidis abingdonii</name>
    <name type="common">Abingdon island giant tortoise</name>
    <name type="synonym">Testudo abingdonii</name>
    <dbReference type="NCBI Taxonomy" id="106734"/>
    <lineage>
        <taxon>Eukaryota</taxon>
        <taxon>Metazoa</taxon>
        <taxon>Chordata</taxon>
        <taxon>Craniata</taxon>
        <taxon>Vertebrata</taxon>
        <taxon>Euteleostomi</taxon>
        <taxon>Archelosauria</taxon>
        <taxon>Testudinata</taxon>
        <taxon>Testudines</taxon>
        <taxon>Cryptodira</taxon>
        <taxon>Durocryptodira</taxon>
        <taxon>Testudinoidea</taxon>
        <taxon>Testudinidae</taxon>
        <taxon>Chelonoidis</taxon>
    </lineage>
</organism>
<reference evidence="2" key="2">
    <citation type="submission" date="2025-09" db="UniProtKB">
        <authorList>
            <consortium name="Ensembl"/>
        </authorList>
    </citation>
    <scope>IDENTIFICATION</scope>
</reference>
<keyword evidence="3" id="KW-1185">Reference proteome</keyword>
<protein>
    <recommendedName>
        <fullName evidence="1">KRAB domain-containing protein</fullName>
    </recommendedName>
</protein>
<dbReference type="SUPFAM" id="SSF109640">
    <property type="entry name" value="KRAB domain (Kruppel-associated box)"/>
    <property type="match status" value="1"/>
</dbReference>
<sequence length="84" mass="9157">MHITGLRDPRKTVGLLLFQGLVTFEEVAVYLTREEGALLDPAQRSLCRAVHVTPTLQSLLCPPSALPRYTALRERGTGAAQGNI</sequence>